<dbReference type="Gene3D" id="1.10.580.10">
    <property type="entry name" value="Citrate Synthase, domain 1"/>
    <property type="match status" value="1"/>
</dbReference>
<dbReference type="GO" id="GO:0005759">
    <property type="term" value="C:mitochondrial matrix"/>
    <property type="evidence" value="ECO:0007669"/>
    <property type="project" value="TreeGrafter"/>
</dbReference>
<dbReference type="InterPro" id="IPR036969">
    <property type="entry name" value="Citrate_synthase_sf"/>
</dbReference>
<dbReference type="Pfam" id="PF00285">
    <property type="entry name" value="Citrate_synt"/>
    <property type="match status" value="1"/>
</dbReference>
<protein>
    <recommendedName>
        <fullName evidence="1">Citrate synthase</fullName>
    </recommendedName>
</protein>
<dbReference type="HOGENOM" id="CLU_022049_2_1_1"/>
<gene>
    <name evidence="2" type="ORF">CGI_10001922</name>
</gene>
<evidence type="ECO:0000256" key="1">
    <source>
        <dbReference type="RuleBase" id="RU000441"/>
    </source>
</evidence>
<dbReference type="GO" id="GO:0006099">
    <property type="term" value="P:tricarboxylic acid cycle"/>
    <property type="evidence" value="ECO:0007669"/>
    <property type="project" value="TreeGrafter"/>
</dbReference>
<dbReference type="SUPFAM" id="SSF48256">
    <property type="entry name" value="Citrate synthase"/>
    <property type="match status" value="1"/>
</dbReference>
<dbReference type="InterPro" id="IPR002020">
    <property type="entry name" value="Citrate_synthase"/>
</dbReference>
<dbReference type="InterPro" id="IPR016143">
    <property type="entry name" value="Citrate_synth-like_sm_a-sub"/>
</dbReference>
<reference evidence="2" key="1">
    <citation type="journal article" date="2012" name="Nature">
        <title>The oyster genome reveals stress adaptation and complexity of shell formation.</title>
        <authorList>
            <person name="Zhang G."/>
            <person name="Fang X."/>
            <person name="Guo X."/>
            <person name="Li L."/>
            <person name="Luo R."/>
            <person name="Xu F."/>
            <person name="Yang P."/>
            <person name="Zhang L."/>
            <person name="Wang X."/>
            <person name="Qi H."/>
            <person name="Xiong Z."/>
            <person name="Que H."/>
            <person name="Xie Y."/>
            <person name="Holland P.W."/>
            <person name="Paps J."/>
            <person name="Zhu Y."/>
            <person name="Wu F."/>
            <person name="Chen Y."/>
            <person name="Wang J."/>
            <person name="Peng C."/>
            <person name="Meng J."/>
            <person name="Yang L."/>
            <person name="Liu J."/>
            <person name="Wen B."/>
            <person name="Zhang N."/>
            <person name="Huang Z."/>
            <person name="Zhu Q."/>
            <person name="Feng Y."/>
            <person name="Mount A."/>
            <person name="Hedgecock D."/>
            <person name="Xu Z."/>
            <person name="Liu Y."/>
            <person name="Domazet-Loso T."/>
            <person name="Du Y."/>
            <person name="Sun X."/>
            <person name="Zhang S."/>
            <person name="Liu B."/>
            <person name="Cheng P."/>
            <person name="Jiang X."/>
            <person name="Li J."/>
            <person name="Fan D."/>
            <person name="Wang W."/>
            <person name="Fu W."/>
            <person name="Wang T."/>
            <person name="Wang B."/>
            <person name="Zhang J."/>
            <person name="Peng Z."/>
            <person name="Li Y."/>
            <person name="Li N."/>
            <person name="Wang J."/>
            <person name="Chen M."/>
            <person name="He Y."/>
            <person name="Tan F."/>
            <person name="Song X."/>
            <person name="Zheng Q."/>
            <person name="Huang R."/>
            <person name="Yang H."/>
            <person name="Du X."/>
            <person name="Chen L."/>
            <person name="Yang M."/>
            <person name="Gaffney P.M."/>
            <person name="Wang S."/>
            <person name="Luo L."/>
            <person name="She Z."/>
            <person name="Ming Y."/>
            <person name="Huang W."/>
            <person name="Zhang S."/>
            <person name="Huang B."/>
            <person name="Zhang Y."/>
            <person name="Qu T."/>
            <person name="Ni P."/>
            <person name="Miao G."/>
            <person name="Wang J."/>
            <person name="Wang Q."/>
            <person name="Steinberg C.E."/>
            <person name="Wang H."/>
            <person name="Li N."/>
            <person name="Qian L."/>
            <person name="Zhang G."/>
            <person name="Li Y."/>
            <person name="Yang H."/>
            <person name="Liu X."/>
            <person name="Wang J."/>
            <person name="Yin Y."/>
            <person name="Wang J."/>
        </authorList>
    </citation>
    <scope>NUCLEOTIDE SEQUENCE [LARGE SCALE GENOMIC DNA]</scope>
    <source>
        <strain evidence="2">05x7-T-G4-1.051#20</strain>
    </source>
</reference>
<dbReference type="GO" id="GO:0046912">
    <property type="term" value="F:acyltransferase activity, acyl groups converted into alkyl on transfer"/>
    <property type="evidence" value="ECO:0007669"/>
    <property type="project" value="InterPro"/>
</dbReference>
<dbReference type="AlphaFoldDB" id="K1Q7W4"/>
<accession>K1Q7W4</accession>
<sequence length="386" mass="42799">MSEEVLFTITKENVEIGLRGVPAGYCTTSEVDPQKGLSYRGYLIKDLAYKDPEEVIHLLLKGFLPSGAEKDAFKKEISLRANLKSEVIDSLRTLPKKAHPMKWLIAGLNLLGMYHRTGDVKEDVMRVVALIPELVAVIFRLRSGWGDPIKSKPEIGYMENFVHMLNPPHQAKNLVELMRVFDILHFDHGGGNVSAFSAKVVSSAHSDVFESLVAAMCGLAGPLHGRANQESIVFLKQAAAKIKNVSDEEEVYNYTKNLFESGGKIFGFGHAVLRVEDTRATVLYELGQKIAAEGDLFRLAVTMRKAVPKYLKTQSKVSDPYPNVDAISGPLLDANGLHEEEYYSMLFGLSRCVGIACQLVYERVEAKNGKGTPLIRPKYIYSGARH</sequence>
<dbReference type="InParanoid" id="K1Q7W4"/>
<dbReference type="Gene3D" id="1.10.230.10">
    <property type="entry name" value="Cytochrome P450-Terp, domain 2"/>
    <property type="match status" value="1"/>
</dbReference>
<comment type="similarity">
    <text evidence="1">Belongs to the citrate synthase family.</text>
</comment>
<proteinExistence type="inferred from homology"/>
<dbReference type="PANTHER" id="PTHR11739">
    <property type="entry name" value="CITRATE SYNTHASE"/>
    <property type="match status" value="1"/>
</dbReference>
<keyword evidence="1" id="KW-0808">Transferase</keyword>
<evidence type="ECO:0000313" key="2">
    <source>
        <dbReference type="EMBL" id="EKC24935.1"/>
    </source>
</evidence>
<dbReference type="InterPro" id="IPR016142">
    <property type="entry name" value="Citrate_synth-like_lrg_a-sub"/>
</dbReference>
<name>K1Q7W4_MAGGI</name>
<dbReference type="GO" id="GO:0005975">
    <property type="term" value="P:carbohydrate metabolic process"/>
    <property type="evidence" value="ECO:0007669"/>
    <property type="project" value="TreeGrafter"/>
</dbReference>
<dbReference type="EMBL" id="JH817035">
    <property type="protein sequence ID" value="EKC24935.1"/>
    <property type="molecule type" value="Genomic_DNA"/>
</dbReference>
<dbReference type="PANTHER" id="PTHR11739:SF8">
    <property type="entry name" value="CITRATE SYNTHASE, MITOCHONDRIAL"/>
    <property type="match status" value="1"/>
</dbReference>
<dbReference type="NCBIfam" id="NF007128">
    <property type="entry name" value="PRK09569.1"/>
    <property type="match status" value="1"/>
</dbReference>
<organism evidence="2">
    <name type="scientific">Magallana gigas</name>
    <name type="common">Pacific oyster</name>
    <name type="synonym">Crassostrea gigas</name>
    <dbReference type="NCBI Taxonomy" id="29159"/>
    <lineage>
        <taxon>Eukaryota</taxon>
        <taxon>Metazoa</taxon>
        <taxon>Spiralia</taxon>
        <taxon>Lophotrochozoa</taxon>
        <taxon>Mollusca</taxon>
        <taxon>Bivalvia</taxon>
        <taxon>Autobranchia</taxon>
        <taxon>Pteriomorphia</taxon>
        <taxon>Ostreida</taxon>
        <taxon>Ostreoidea</taxon>
        <taxon>Ostreidae</taxon>
        <taxon>Magallana</taxon>
    </lineage>
</organism>
<dbReference type="PRINTS" id="PR00143">
    <property type="entry name" value="CITRTSNTHASE"/>
</dbReference>